<dbReference type="Pfam" id="PF06961">
    <property type="entry name" value="DUF1294"/>
    <property type="match status" value="1"/>
</dbReference>
<feature type="transmembrane region" description="Helical" evidence="1">
    <location>
        <begin position="39"/>
        <end position="60"/>
    </location>
</feature>
<organism evidence="2 3">
    <name type="scientific">Asticcacaulis excentricus</name>
    <dbReference type="NCBI Taxonomy" id="78587"/>
    <lineage>
        <taxon>Bacteria</taxon>
        <taxon>Pseudomonadati</taxon>
        <taxon>Pseudomonadota</taxon>
        <taxon>Alphaproteobacteria</taxon>
        <taxon>Caulobacterales</taxon>
        <taxon>Caulobacteraceae</taxon>
        <taxon>Asticcacaulis</taxon>
    </lineage>
</organism>
<sequence length="94" mass="11000">MTLCILALGWLALINLVTFQVWAADKRRAIRRERRVPEATLLRLCWLGGWPAALLSMRLFRHKSVKRDFKRRFNGIVWLHLLAMVATIIAFQTL</sequence>
<protein>
    <submittedName>
        <fullName evidence="2">Integral membrane protein</fullName>
    </submittedName>
</protein>
<dbReference type="InterPro" id="IPR012156">
    <property type="entry name" value="Cold_shock_CspA"/>
</dbReference>
<gene>
    <name evidence="2" type="ORF">EM6_1182</name>
</gene>
<evidence type="ECO:0000313" key="2">
    <source>
        <dbReference type="EMBL" id="BBF80598.1"/>
    </source>
</evidence>
<dbReference type="InterPro" id="IPR010718">
    <property type="entry name" value="DUF1294"/>
</dbReference>
<evidence type="ECO:0000256" key="1">
    <source>
        <dbReference type="SAM" id="Phobius"/>
    </source>
</evidence>
<dbReference type="OrthoDB" id="72963at2"/>
<dbReference type="EMBL" id="AP018827">
    <property type="protein sequence ID" value="BBF80598.1"/>
    <property type="molecule type" value="Genomic_DNA"/>
</dbReference>
<accession>A0A3G9G8C7</accession>
<reference evidence="3" key="2">
    <citation type="journal article" date="2017" name="Plant Physiol. Biochem.">
        <title>Differential oxidative and antioxidative response of duckweed Lemna minor toward plant growth promoting/inhibiting bacteria.</title>
        <authorList>
            <person name="Ishizawa H."/>
            <person name="Kuroda M."/>
            <person name="Morikawa M."/>
            <person name="Ike M."/>
        </authorList>
    </citation>
    <scope>NUCLEOTIDE SEQUENCE [LARGE SCALE GENOMIC DNA]</scope>
    <source>
        <strain evidence="3">M6</strain>
    </source>
</reference>
<keyword evidence="1" id="KW-0472">Membrane</keyword>
<dbReference type="AlphaFoldDB" id="A0A3G9G8C7"/>
<feature type="transmembrane region" description="Helical" evidence="1">
    <location>
        <begin position="72"/>
        <end position="91"/>
    </location>
</feature>
<dbReference type="GO" id="GO:0003676">
    <property type="term" value="F:nucleic acid binding"/>
    <property type="evidence" value="ECO:0007669"/>
    <property type="project" value="InterPro"/>
</dbReference>
<dbReference type="PIRSF" id="PIRSF002599">
    <property type="entry name" value="Cold_shock_A"/>
    <property type="match status" value="1"/>
</dbReference>
<proteinExistence type="predicted"/>
<evidence type="ECO:0000313" key="3">
    <source>
        <dbReference type="Proteomes" id="UP000278756"/>
    </source>
</evidence>
<dbReference type="Proteomes" id="UP000278756">
    <property type="component" value="Chromosome 1"/>
</dbReference>
<keyword evidence="1" id="KW-0812">Transmembrane</keyword>
<name>A0A3G9G8C7_9CAUL</name>
<reference evidence="3" key="1">
    <citation type="journal article" date="2017" name="Biotechnol. Biofuels">
        <title>Evaluation of environmental bacterial communities as a factor affecting the growth of duckweed Lemna minor.</title>
        <authorList>
            <person name="Ishizawa H."/>
            <person name="Kuroda M."/>
            <person name="Morikawa M."/>
            <person name="Ike M."/>
        </authorList>
    </citation>
    <scope>NUCLEOTIDE SEQUENCE [LARGE SCALE GENOMIC DNA]</scope>
    <source>
        <strain evidence="3">M6</strain>
    </source>
</reference>
<keyword evidence="1" id="KW-1133">Transmembrane helix</keyword>
<dbReference type="RefSeq" id="WP_126421023.1">
    <property type="nucleotide sequence ID" value="NZ_AP018827.1"/>
</dbReference>